<evidence type="ECO:0000259" key="2">
    <source>
        <dbReference type="Pfam" id="PF05048"/>
    </source>
</evidence>
<keyword evidence="4" id="KW-1185">Reference proteome</keyword>
<dbReference type="Gene3D" id="2.160.20.10">
    <property type="entry name" value="Single-stranded right-handed beta-helix, Pectin lyase-like"/>
    <property type="match status" value="1"/>
</dbReference>
<organism evidence="3 4">
    <name type="scientific">Bradymonas sediminis</name>
    <dbReference type="NCBI Taxonomy" id="1548548"/>
    <lineage>
        <taxon>Bacteria</taxon>
        <taxon>Deltaproteobacteria</taxon>
        <taxon>Bradymonadales</taxon>
        <taxon>Bradymonadaceae</taxon>
        <taxon>Bradymonas</taxon>
    </lineage>
</organism>
<dbReference type="SUPFAM" id="SSF51126">
    <property type="entry name" value="Pectin lyase-like"/>
    <property type="match status" value="1"/>
</dbReference>
<dbReference type="AlphaFoldDB" id="A0A2Z4FMA2"/>
<dbReference type="Pfam" id="PF05048">
    <property type="entry name" value="NosD"/>
    <property type="match status" value="1"/>
</dbReference>
<feature type="region of interest" description="Disordered" evidence="1">
    <location>
        <begin position="292"/>
        <end position="315"/>
    </location>
</feature>
<dbReference type="InterPro" id="IPR007742">
    <property type="entry name" value="NosD_dom"/>
</dbReference>
<dbReference type="InterPro" id="IPR011050">
    <property type="entry name" value="Pectin_lyase_fold/virulence"/>
</dbReference>
<evidence type="ECO:0000313" key="4">
    <source>
        <dbReference type="Proteomes" id="UP000249799"/>
    </source>
</evidence>
<name>A0A2Z4FMA2_9DELT</name>
<proteinExistence type="predicted"/>
<dbReference type="Proteomes" id="UP000249799">
    <property type="component" value="Chromosome"/>
</dbReference>
<gene>
    <name evidence="3" type="ORF">DN745_12240</name>
</gene>
<protein>
    <recommendedName>
        <fullName evidence="2">Periplasmic copper-binding protein NosD beta helix domain-containing protein</fullName>
    </recommendedName>
</protein>
<dbReference type="KEGG" id="bsed:DN745_12240"/>
<accession>A0A2Z4FMA2</accession>
<dbReference type="EMBL" id="CP030032">
    <property type="protein sequence ID" value="AWV90062.1"/>
    <property type="molecule type" value="Genomic_DNA"/>
</dbReference>
<sequence length="315" mass="35138">MSPNGSDSRDGTTRAKAVQTMSRVQQILRSSSPETDVEVRVLPGRYRGQKVNWTFSVPGHRVKFTRVAGESERPVFDGCLSANNCPGGTWFKLSRSDGAETRLVFHYLRIENYQTAISLNGSRNAEARSNGSNEIFGCYFYRIGNIFNSAVNPSTAAVRLVNSDDNKIINNHFVDIINTRSPALLHAIYIAHMSDRNQILRNSFRNNAGGPIRVRDYSNDNIINDNTFKKSSNDAAYSEWYCDNDTRDDCTKPTPECPSWGNQFRENHLNGTYACGALRAFIYYQDDSATGCSPPSPNARRLRTSGNTSSSTPCQ</sequence>
<reference evidence="3 4" key="1">
    <citation type="submission" date="2018-06" db="EMBL/GenBank/DDBJ databases">
        <title>Lujinxingia sediminis gen. nov. sp. nov., a new facultative anaerobic member of the class Deltaproteobacteria, and proposal of Lujinxingaceae fam. nov.</title>
        <authorList>
            <person name="Guo L.-Y."/>
            <person name="Li C.-M."/>
            <person name="Wang S."/>
            <person name="Du Z.-J."/>
        </authorList>
    </citation>
    <scope>NUCLEOTIDE SEQUENCE [LARGE SCALE GENOMIC DNA]</scope>
    <source>
        <strain evidence="3 4">FA350</strain>
    </source>
</reference>
<evidence type="ECO:0000313" key="3">
    <source>
        <dbReference type="EMBL" id="AWV90062.1"/>
    </source>
</evidence>
<feature type="compositionally biased region" description="Polar residues" evidence="1">
    <location>
        <begin position="304"/>
        <end position="315"/>
    </location>
</feature>
<dbReference type="OrthoDB" id="242445at2"/>
<dbReference type="InterPro" id="IPR012334">
    <property type="entry name" value="Pectin_lyas_fold"/>
</dbReference>
<evidence type="ECO:0000256" key="1">
    <source>
        <dbReference type="SAM" id="MobiDB-lite"/>
    </source>
</evidence>
<feature type="domain" description="Periplasmic copper-binding protein NosD beta helix" evidence="2">
    <location>
        <begin position="108"/>
        <end position="239"/>
    </location>
</feature>